<evidence type="ECO:0000259" key="3">
    <source>
        <dbReference type="PROSITE" id="PS50280"/>
    </source>
</evidence>
<name>A0A8J3VQZ1_9ACTN</name>
<dbReference type="Gene3D" id="2.170.270.10">
    <property type="entry name" value="SET domain"/>
    <property type="match status" value="1"/>
</dbReference>
<keyword evidence="2" id="KW-0949">S-adenosyl-L-methionine</keyword>
<dbReference type="SUPFAM" id="SSF82199">
    <property type="entry name" value="SET domain"/>
    <property type="match status" value="1"/>
</dbReference>
<sequence>MGIASYISPKAAKGGPSAIQGRGLTATAPIARDEIVAVKGGHIIDTAALHRLPDRLANSEIQIADGFHLAALDDDEYDPVMLYINHSCEPNVGFAGNIVLVAMRDIAAGEELTTDYALFDDYDGAMECRCGADGCRGVIDGRDWQRPELQRRYGEYFSWYLQRRFRG</sequence>
<dbReference type="InterPro" id="IPR053201">
    <property type="entry name" value="Flavunoidine_N-MTase"/>
</dbReference>
<evidence type="ECO:0008006" key="7">
    <source>
        <dbReference type="Google" id="ProtNLM"/>
    </source>
</evidence>
<evidence type="ECO:0000256" key="1">
    <source>
        <dbReference type="ARBA" id="ARBA00022679"/>
    </source>
</evidence>
<dbReference type="EMBL" id="BONZ01000029">
    <property type="protein sequence ID" value="GIH14848.1"/>
    <property type="molecule type" value="Genomic_DNA"/>
</dbReference>
<dbReference type="GO" id="GO:0016740">
    <property type="term" value="F:transferase activity"/>
    <property type="evidence" value="ECO:0007669"/>
    <property type="project" value="UniProtKB-KW"/>
</dbReference>
<proteinExistence type="predicted"/>
<dbReference type="InterPro" id="IPR046341">
    <property type="entry name" value="SET_dom_sf"/>
</dbReference>
<dbReference type="PROSITE" id="PS50868">
    <property type="entry name" value="POST_SET"/>
    <property type="match status" value="1"/>
</dbReference>
<dbReference type="PANTHER" id="PTHR12350">
    <property type="entry name" value="HISTONE-LYSINE N-METHYLTRANSFERASE-RELATED"/>
    <property type="match status" value="1"/>
</dbReference>
<feature type="domain" description="SET" evidence="3">
    <location>
        <begin position="1"/>
        <end position="117"/>
    </location>
</feature>
<dbReference type="SMART" id="SM00317">
    <property type="entry name" value="SET"/>
    <property type="match status" value="1"/>
</dbReference>
<evidence type="ECO:0000259" key="4">
    <source>
        <dbReference type="PROSITE" id="PS50868"/>
    </source>
</evidence>
<dbReference type="Proteomes" id="UP000642748">
    <property type="component" value="Unassembled WGS sequence"/>
</dbReference>
<organism evidence="5 6">
    <name type="scientific">Rugosimonospora africana</name>
    <dbReference type="NCBI Taxonomy" id="556532"/>
    <lineage>
        <taxon>Bacteria</taxon>
        <taxon>Bacillati</taxon>
        <taxon>Actinomycetota</taxon>
        <taxon>Actinomycetes</taxon>
        <taxon>Micromonosporales</taxon>
        <taxon>Micromonosporaceae</taxon>
        <taxon>Rugosimonospora</taxon>
    </lineage>
</organism>
<comment type="caution">
    <text evidence="5">The sequence shown here is derived from an EMBL/GenBank/DDBJ whole genome shotgun (WGS) entry which is preliminary data.</text>
</comment>
<keyword evidence="6" id="KW-1185">Reference proteome</keyword>
<evidence type="ECO:0000256" key="2">
    <source>
        <dbReference type="ARBA" id="ARBA00022691"/>
    </source>
</evidence>
<evidence type="ECO:0000313" key="5">
    <source>
        <dbReference type="EMBL" id="GIH14848.1"/>
    </source>
</evidence>
<evidence type="ECO:0000313" key="6">
    <source>
        <dbReference type="Proteomes" id="UP000642748"/>
    </source>
</evidence>
<reference evidence="5" key="1">
    <citation type="submission" date="2021-01" db="EMBL/GenBank/DDBJ databases">
        <title>Whole genome shotgun sequence of Rugosimonospora africana NBRC 104875.</title>
        <authorList>
            <person name="Komaki H."/>
            <person name="Tamura T."/>
        </authorList>
    </citation>
    <scope>NUCLEOTIDE SEQUENCE</scope>
    <source>
        <strain evidence="5">NBRC 104875</strain>
    </source>
</reference>
<dbReference type="PANTHER" id="PTHR12350:SF19">
    <property type="entry name" value="SET DOMAIN-CONTAINING PROTEIN"/>
    <property type="match status" value="1"/>
</dbReference>
<dbReference type="RefSeq" id="WP_203918498.1">
    <property type="nucleotide sequence ID" value="NZ_BONZ01000029.1"/>
</dbReference>
<dbReference type="AlphaFoldDB" id="A0A8J3VQZ1"/>
<dbReference type="InterPro" id="IPR003616">
    <property type="entry name" value="Post-SET_dom"/>
</dbReference>
<dbReference type="Pfam" id="PF00856">
    <property type="entry name" value="SET"/>
    <property type="match status" value="1"/>
</dbReference>
<gene>
    <name evidence="5" type="ORF">Raf01_30200</name>
</gene>
<dbReference type="InterPro" id="IPR001214">
    <property type="entry name" value="SET_dom"/>
</dbReference>
<keyword evidence="1" id="KW-0808">Transferase</keyword>
<accession>A0A8J3VQZ1</accession>
<protein>
    <recommendedName>
        <fullName evidence="7">SET domain-containing protein-lysine N-methyltransferase</fullName>
    </recommendedName>
</protein>
<dbReference type="PROSITE" id="PS50280">
    <property type="entry name" value="SET"/>
    <property type="match status" value="1"/>
</dbReference>
<feature type="domain" description="Post-SET" evidence="4">
    <location>
        <begin position="124"/>
        <end position="140"/>
    </location>
</feature>